<dbReference type="EMBL" id="NMUH01008209">
    <property type="protein sequence ID" value="MQM18462.1"/>
    <property type="molecule type" value="Genomic_DNA"/>
</dbReference>
<comment type="caution">
    <text evidence="1">The sequence shown here is derived from an EMBL/GenBank/DDBJ whole genome shotgun (WGS) entry which is preliminary data.</text>
</comment>
<dbReference type="AlphaFoldDB" id="A0A843XGT4"/>
<keyword evidence="2" id="KW-1185">Reference proteome</keyword>
<sequence length="224" mass="26072">MTSHGWRDAQAREYEQRHKVKKFVMGLKPSLRPRLTEFDHRTLDKALSTACRKESEMELHQEEKKAQMKRLPKPFQRQNKKIKRLVGDHQPEMELDGKLDAVKILSWRQHHVSLTHVGGNALAAKFFRYGTSFRTCWGRVEELLVARELWIDHKKLIFFPLFVCYNLFKPSSWSRPTVDAIQGLMKGVCHPRHDFDVDPSMVCVGLCARLGVCVNLNRGRIPGR</sequence>
<evidence type="ECO:0000313" key="1">
    <source>
        <dbReference type="EMBL" id="MQM18462.1"/>
    </source>
</evidence>
<protein>
    <submittedName>
        <fullName evidence="1">Uncharacterized protein</fullName>
    </submittedName>
</protein>
<reference evidence="1" key="1">
    <citation type="submission" date="2017-07" db="EMBL/GenBank/DDBJ databases">
        <title>Taro Niue Genome Assembly and Annotation.</title>
        <authorList>
            <person name="Atibalentja N."/>
            <person name="Keating K."/>
            <person name="Fields C.J."/>
        </authorList>
    </citation>
    <scope>NUCLEOTIDE SEQUENCE</scope>
    <source>
        <strain evidence="1">Niue_2</strain>
        <tissue evidence="1">Leaf</tissue>
    </source>
</reference>
<feature type="non-terminal residue" evidence="1">
    <location>
        <position position="224"/>
    </location>
</feature>
<name>A0A843XGT4_COLES</name>
<accession>A0A843XGT4</accession>
<evidence type="ECO:0000313" key="2">
    <source>
        <dbReference type="Proteomes" id="UP000652761"/>
    </source>
</evidence>
<dbReference type="Proteomes" id="UP000652761">
    <property type="component" value="Unassembled WGS sequence"/>
</dbReference>
<organism evidence="1 2">
    <name type="scientific">Colocasia esculenta</name>
    <name type="common">Wild taro</name>
    <name type="synonym">Arum esculentum</name>
    <dbReference type="NCBI Taxonomy" id="4460"/>
    <lineage>
        <taxon>Eukaryota</taxon>
        <taxon>Viridiplantae</taxon>
        <taxon>Streptophyta</taxon>
        <taxon>Embryophyta</taxon>
        <taxon>Tracheophyta</taxon>
        <taxon>Spermatophyta</taxon>
        <taxon>Magnoliopsida</taxon>
        <taxon>Liliopsida</taxon>
        <taxon>Araceae</taxon>
        <taxon>Aroideae</taxon>
        <taxon>Colocasieae</taxon>
        <taxon>Colocasia</taxon>
    </lineage>
</organism>
<proteinExistence type="predicted"/>
<gene>
    <name evidence="1" type="ORF">Taro_051455</name>
</gene>